<feature type="transmembrane region" description="Helical" evidence="8">
    <location>
        <begin position="72"/>
        <end position="90"/>
    </location>
</feature>
<evidence type="ECO:0000256" key="2">
    <source>
        <dbReference type="ARBA" id="ARBA00022448"/>
    </source>
</evidence>
<dbReference type="InterPro" id="IPR048279">
    <property type="entry name" value="MdtK-like"/>
</dbReference>
<gene>
    <name evidence="9" type="ORF">ACFODU_12120</name>
</gene>
<feature type="transmembrane region" description="Helical" evidence="8">
    <location>
        <begin position="404"/>
        <end position="424"/>
    </location>
</feature>
<reference evidence="10" key="1">
    <citation type="journal article" date="2019" name="Int. J. Syst. Evol. Microbiol.">
        <title>The Global Catalogue of Microorganisms (GCM) 10K type strain sequencing project: providing services to taxonomists for standard genome sequencing and annotation.</title>
        <authorList>
            <consortium name="The Broad Institute Genomics Platform"/>
            <consortium name="The Broad Institute Genome Sequencing Center for Infectious Disease"/>
            <person name="Wu L."/>
            <person name="Ma J."/>
        </authorList>
    </citation>
    <scope>NUCLEOTIDE SEQUENCE [LARGE SCALE GENOMIC DNA]</scope>
    <source>
        <strain evidence="10">KCTC 52607</strain>
    </source>
</reference>
<feature type="transmembrane region" description="Helical" evidence="8">
    <location>
        <begin position="111"/>
        <end position="130"/>
    </location>
</feature>
<feature type="transmembrane region" description="Helical" evidence="8">
    <location>
        <begin position="266"/>
        <end position="284"/>
    </location>
</feature>
<evidence type="ECO:0000256" key="7">
    <source>
        <dbReference type="SAM" id="MobiDB-lite"/>
    </source>
</evidence>
<feature type="transmembrane region" description="Helical" evidence="8">
    <location>
        <begin position="181"/>
        <end position="202"/>
    </location>
</feature>
<dbReference type="NCBIfam" id="TIGR00797">
    <property type="entry name" value="matE"/>
    <property type="match status" value="1"/>
</dbReference>
<dbReference type="EMBL" id="JBHRST010000019">
    <property type="protein sequence ID" value="MFC3098533.1"/>
    <property type="molecule type" value="Genomic_DNA"/>
</dbReference>
<keyword evidence="10" id="KW-1185">Reference proteome</keyword>
<comment type="caution">
    <text evidence="9">The sequence shown here is derived from an EMBL/GenBank/DDBJ whole genome shotgun (WGS) entry which is preliminary data.</text>
</comment>
<dbReference type="PANTHER" id="PTHR43549">
    <property type="entry name" value="MULTIDRUG RESISTANCE PROTEIN YPNP-RELATED"/>
    <property type="match status" value="1"/>
</dbReference>
<feature type="transmembrane region" description="Helical" evidence="8">
    <location>
        <begin position="304"/>
        <end position="326"/>
    </location>
</feature>
<evidence type="ECO:0000256" key="8">
    <source>
        <dbReference type="SAM" id="Phobius"/>
    </source>
</evidence>
<feature type="transmembrane region" description="Helical" evidence="8">
    <location>
        <begin position="150"/>
        <end position="169"/>
    </location>
</feature>
<sequence length="491" mass="52431">MSDFDAGAQDAPARPAFRGDLTAGPITRTLLLFSVPTLLANVLQSLNGTINSIWVGRLIGEEALAATANANIIMFLLSAAAFGLGMAGTVKIGQRFGMRNIDGARRTFGTVVGFSFLVMTAIAVLGFLFTASLLDLLGTPGVARQMAFDYLRMLFVSMPVVMASIILQMGLRGSGDAKTPLIFMGLTVVLDIALNPLLITGWGPFPQLGITGSALAMVIASVTSFGAMVVYVYLRDLPLRLRGKELSYLRPDPAEMSYILAKGVPMGAQMLIMSASGIIVVGLVNQEGLMMTAAYGAAMQLFTYIQMPSMAIGGAVSAMAAQYIGAGKWGGIARLTRAGMWVQFAMTGLVTALLLAFDRPALVLFLGPDSPAVDMARHIQFLASWNFIIFGVTMILTSVMRAAGAVWVPLAILAVSLYPVRLGFYYLTYDALGSDAIWWSFPVSAFSALLLAWWAYAKLPWRERAHAETAAEAQEQAHADGQPAGRMVPDL</sequence>
<keyword evidence="3" id="KW-1003">Cell membrane</keyword>
<evidence type="ECO:0000256" key="5">
    <source>
        <dbReference type="ARBA" id="ARBA00022989"/>
    </source>
</evidence>
<feature type="transmembrane region" description="Helical" evidence="8">
    <location>
        <begin position="377"/>
        <end position="397"/>
    </location>
</feature>
<evidence type="ECO:0000256" key="6">
    <source>
        <dbReference type="ARBA" id="ARBA00023136"/>
    </source>
</evidence>
<keyword evidence="2" id="KW-0813">Transport</keyword>
<dbReference type="InterPro" id="IPR052031">
    <property type="entry name" value="Membrane_Transporter-Flippase"/>
</dbReference>
<keyword evidence="4 8" id="KW-0812">Transmembrane</keyword>
<feature type="transmembrane region" description="Helical" evidence="8">
    <location>
        <begin position="436"/>
        <end position="456"/>
    </location>
</feature>
<organism evidence="9 10">
    <name type="scientific">Alteraurantiacibacter palmitatis</name>
    <dbReference type="NCBI Taxonomy" id="2054628"/>
    <lineage>
        <taxon>Bacteria</taxon>
        <taxon>Pseudomonadati</taxon>
        <taxon>Pseudomonadota</taxon>
        <taxon>Alphaproteobacteria</taxon>
        <taxon>Sphingomonadales</taxon>
        <taxon>Erythrobacteraceae</taxon>
        <taxon>Alteraurantiacibacter</taxon>
    </lineage>
</organism>
<evidence type="ECO:0000313" key="9">
    <source>
        <dbReference type="EMBL" id="MFC3098533.1"/>
    </source>
</evidence>
<evidence type="ECO:0000313" key="10">
    <source>
        <dbReference type="Proteomes" id="UP001595456"/>
    </source>
</evidence>
<evidence type="ECO:0000256" key="1">
    <source>
        <dbReference type="ARBA" id="ARBA00004429"/>
    </source>
</evidence>
<evidence type="ECO:0000256" key="3">
    <source>
        <dbReference type="ARBA" id="ARBA00022475"/>
    </source>
</evidence>
<dbReference type="Proteomes" id="UP001595456">
    <property type="component" value="Unassembled WGS sequence"/>
</dbReference>
<feature type="transmembrane region" description="Helical" evidence="8">
    <location>
        <begin position="214"/>
        <end position="234"/>
    </location>
</feature>
<dbReference type="CDD" id="cd13138">
    <property type="entry name" value="MATE_yoeA_like"/>
    <property type="match status" value="1"/>
</dbReference>
<proteinExistence type="predicted"/>
<feature type="transmembrane region" description="Helical" evidence="8">
    <location>
        <begin position="338"/>
        <end position="357"/>
    </location>
</feature>
<dbReference type="InterPro" id="IPR002528">
    <property type="entry name" value="MATE_fam"/>
</dbReference>
<accession>A0ABV7E9I7</accession>
<keyword evidence="5 8" id="KW-1133">Transmembrane helix</keyword>
<name>A0ABV7E9I7_9SPHN</name>
<protein>
    <submittedName>
        <fullName evidence="9">MATE family efflux transporter</fullName>
    </submittedName>
</protein>
<keyword evidence="6 8" id="KW-0472">Membrane</keyword>
<feature type="region of interest" description="Disordered" evidence="7">
    <location>
        <begin position="472"/>
        <end position="491"/>
    </location>
</feature>
<dbReference type="Pfam" id="PF01554">
    <property type="entry name" value="MatE"/>
    <property type="match status" value="2"/>
</dbReference>
<dbReference type="PIRSF" id="PIRSF006603">
    <property type="entry name" value="DinF"/>
    <property type="match status" value="1"/>
</dbReference>
<dbReference type="PANTHER" id="PTHR43549:SF3">
    <property type="entry name" value="MULTIDRUG RESISTANCE PROTEIN YPNP-RELATED"/>
    <property type="match status" value="1"/>
</dbReference>
<evidence type="ECO:0000256" key="4">
    <source>
        <dbReference type="ARBA" id="ARBA00022692"/>
    </source>
</evidence>
<comment type="subcellular location">
    <subcellularLocation>
        <location evidence="1">Cell inner membrane</location>
        <topology evidence="1">Multi-pass membrane protein</topology>
    </subcellularLocation>
</comment>
<dbReference type="RefSeq" id="WP_336927178.1">
    <property type="nucleotide sequence ID" value="NZ_JBANRO010000012.1"/>
</dbReference>